<comment type="caution">
    <text evidence="2">The sequence shown here is derived from an EMBL/GenBank/DDBJ whole genome shotgun (WGS) entry which is preliminary data.</text>
</comment>
<dbReference type="Proteomes" id="UP000267418">
    <property type="component" value="Unassembled WGS sequence"/>
</dbReference>
<dbReference type="RefSeq" id="WP_126470930.1">
    <property type="nucleotide sequence ID" value="NZ_RXOE01000002.1"/>
</dbReference>
<organism evidence="2 3">
    <name type="scientific">Variovorax gossypii</name>
    <dbReference type="NCBI Taxonomy" id="1679495"/>
    <lineage>
        <taxon>Bacteria</taxon>
        <taxon>Pseudomonadati</taxon>
        <taxon>Pseudomonadota</taxon>
        <taxon>Betaproteobacteria</taxon>
        <taxon>Burkholderiales</taxon>
        <taxon>Comamonadaceae</taxon>
        <taxon>Variovorax</taxon>
    </lineage>
</organism>
<dbReference type="EMBL" id="RXOE01000002">
    <property type="protein sequence ID" value="RTQ35597.1"/>
    <property type="molecule type" value="Genomic_DNA"/>
</dbReference>
<reference evidence="2 3" key="1">
    <citation type="submission" date="2018-12" db="EMBL/GenBank/DDBJ databases">
        <title>The genome of Variovorax gossypii DSM 100435.</title>
        <authorList>
            <person name="Gao J."/>
            <person name="Sun J."/>
        </authorList>
    </citation>
    <scope>NUCLEOTIDE SEQUENCE [LARGE SCALE GENOMIC DNA]</scope>
    <source>
        <strain evidence="2 3">DSM 100435</strain>
    </source>
</reference>
<proteinExistence type="predicted"/>
<evidence type="ECO:0000313" key="3">
    <source>
        <dbReference type="Proteomes" id="UP000267418"/>
    </source>
</evidence>
<feature type="signal peptide" evidence="1">
    <location>
        <begin position="1"/>
        <end position="23"/>
    </location>
</feature>
<sequence length="120" mass="12772">MEKFHSRLSIAAIAVSASLATFADEVRVYLPPQKAAEVLADGVPWSAAAPNGRSFKLALNKDGTGSISGGLPFALSVTWEVKGETVCLSGTMMAKCLRFQEIPGGFQSWDGDKPDLKLSR</sequence>
<dbReference type="AlphaFoldDB" id="A0A3S0QBK7"/>
<evidence type="ECO:0000313" key="2">
    <source>
        <dbReference type="EMBL" id="RTQ35597.1"/>
    </source>
</evidence>
<keyword evidence="1" id="KW-0732">Signal</keyword>
<feature type="chain" id="PRO_5018576312" evidence="1">
    <location>
        <begin position="24"/>
        <end position="120"/>
    </location>
</feature>
<evidence type="ECO:0000256" key="1">
    <source>
        <dbReference type="SAM" id="SignalP"/>
    </source>
</evidence>
<gene>
    <name evidence="2" type="ORF">EJP69_14685</name>
</gene>
<accession>A0A3S0QBK7</accession>
<name>A0A3S0QBK7_9BURK</name>
<protein>
    <submittedName>
        <fullName evidence="2">Uncharacterized protein</fullName>
    </submittedName>
</protein>
<keyword evidence="3" id="KW-1185">Reference proteome</keyword>
<dbReference type="OrthoDB" id="8368507at2"/>